<evidence type="ECO:0000259" key="1">
    <source>
        <dbReference type="Pfam" id="PF05050"/>
    </source>
</evidence>
<dbReference type="Gene3D" id="3.40.50.150">
    <property type="entry name" value="Vaccinia Virus protein VP39"/>
    <property type="match status" value="1"/>
</dbReference>
<dbReference type="InterPro" id="IPR006342">
    <property type="entry name" value="FkbM_mtfrase"/>
</dbReference>
<dbReference type="AlphaFoldDB" id="A0A1M4XQ24"/>
<proteinExistence type="predicted"/>
<dbReference type="STRING" id="1123243.SAMN02745190_01565"/>
<name>A0A1M4XQ24_9FIRM</name>
<organism evidence="2 3">
    <name type="scientific">Schwartzia succinivorans DSM 10502</name>
    <dbReference type="NCBI Taxonomy" id="1123243"/>
    <lineage>
        <taxon>Bacteria</taxon>
        <taxon>Bacillati</taxon>
        <taxon>Bacillota</taxon>
        <taxon>Negativicutes</taxon>
        <taxon>Selenomonadales</taxon>
        <taxon>Selenomonadaceae</taxon>
        <taxon>Schwartzia</taxon>
    </lineage>
</organism>
<evidence type="ECO:0000313" key="2">
    <source>
        <dbReference type="EMBL" id="SHE95599.1"/>
    </source>
</evidence>
<keyword evidence="2" id="KW-0808">Transferase</keyword>
<evidence type="ECO:0000313" key="3">
    <source>
        <dbReference type="Proteomes" id="UP000184404"/>
    </source>
</evidence>
<dbReference type="EMBL" id="FQUG01000005">
    <property type="protein sequence ID" value="SHE95599.1"/>
    <property type="molecule type" value="Genomic_DNA"/>
</dbReference>
<dbReference type="OrthoDB" id="5329963at2"/>
<keyword evidence="2" id="KW-0489">Methyltransferase</keyword>
<feature type="domain" description="Methyltransferase FkbM" evidence="1">
    <location>
        <begin position="220"/>
        <end position="327"/>
    </location>
</feature>
<dbReference type="NCBIfam" id="TIGR01444">
    <property type="entry name" value="fkbM_fam"/>
    <property type="match status" value="1"/>
</dbReference>
<sequence>MLFRDYVNKTFSEENRIQNDELDMLRKSELPCVVYGTGFRAKMLTEHLSANGITINSYSESSQFWREGKTFMGKAVVNAENLNQLYDTYNLVIGCSGASMADNIAVFLRNPTIGHVFFFEKFMIPCEISYEWVIKHLDELDETFKMLEDDESRTVFLSYIQSHVECLNTDIPPLWSLCRKAQYFNELYRFKNFPQHALLDGGGFVGDTAEAFLDFVADEVKPKAVYSFEPDEDNYSKIVTVAKRYNDIYAYNYALGETNGETFFEMGNLSMSKITSQSAGERIRVVSADTIIGDKQISFVKLDLEGGEMDALRGMKRIISEQMPFLAICVYHRTEDLITIPQYIRTLAKDNNRAVRYKYYLRHHDIQPHETVFYAVPV</sequence>
<gene>
    <name evidence="2" type="ORF">SAMN02745190_01565</name>
</gene>
<dbReference type="InterPro" id="IPR029063">
    <property type="entry name" value="SAM-dependent_MTases_sf"/>
</dbReference>
<dbReference type="RefSeq" id="WP_072935655.1">
    <property type="nucleotide sequence ID" value="NZ_FQUG01000005.1"/>
</dbReference>
<dbReference type="Pfam" id="PF05050">
    <property type="entry name" value="Methyltransf_21"/>
    <property type="match status" value="1"/>
</dbReference>
<reference evidence="2 3" key="1">
    <citation type="submission" date="2016-11" db="EMBL/GenBank/DDBJ databases">
        <authorList>
            <person name="Jaros S."/>
            <person name="Januszkiewicz K."/>
            <person name="Wedrychowicz H."/>
        </authorList>
    </citation>
    <scope>NUCLEOTIDE SEQUENCE [LARGE SCALE GENOMIC DNA]</scope>
    <source>
        <strain evidence="2 3">DSM 10502</strain>
    </source>
</reference>
<dbReference type="SUPFAM" id="SSF53335">
    <property type="entry name" value="S-adenosyl-L-methionine-dependent methyltransferases"/>
    <property type="match status" value="1"/>
</dbReference>
<dbReference type="GO" id="GO:0008168">
    <property type="term" value="F:methyltransferase activity"/>
    <property type="evidence" value="ECO:0007669"/>
    <property type="project" value="UniProtKB-KW"/>
</dbReference>
<keyword evidence="3" id="KW-1185">Reference proteome</keyword>
<accession>A0A1M4XQ24</accession>
<protein>
    <submittedName>
        <fullName evidence="2">Methyltransferase, FkbM family</fullName>
    </submittedName>
</protein>
<dbReference type="Proteomes" id="UP000184404">
    <property type="component" value="Unassembled WGS sequence"/>
</dbReference>
<dbReference type="GO" id="GO:0032259">
    <property type="term" value="P:methylation"/>
    <property type="evidence" value="ECO:0007669"/>
    <property type="project" value="UniProtKB-KW"/>
</dbReference>